<evidence type="ECO:0000256" key="1">
    <source>
        <dbReference type="ARBA" id="ARBA00004141"/>
    </source>
</evidence>
<evidence type="ECO:0000256" key="5">
    <source>
        <dbReference type="ARBA" id="ARBA00022989"/>
    </source>
</evidence>
<keyword evidence="9" id="KW-0676">Redox-active center</keyword>
<feature type="transmembrane region" description="Helical" evidence="10">
    <location>
        <begin position="12"/>
        <end position="33"/>
    </location>
</feature>
<dbReference type="CDD" id="cd12916">
    <property type="entry name" value="VKOR_1"/>
    <property type="match status" value="1"/>
</dbReference>
<evidence type="ECO:0000256" key="8">
    <source>
        <dbReference type="ARBA" id="ARBA00023157"/>
    </source>
</evidence>
<dbReference type="GO" id="GO:0016491">
    <property type="term" value="F:oxidoreductase activity"/>
    <property type="evidence" value="ECO:0007669"/>
    <property type="project" value="UniProtKB-KW"/>
</dbReference>
<evidence type="ECO:0000256" key="3">
    <source>
        <dbReference type="ARBA" id="ARBA00022692"/>
    </source>
</evidence>
<reference evidence="12 13" key="1">
    <citation type="journal article" date="2015" name="Nature">
        <title>rRNA introns, odd ribosomes, and small enigmatic genomes across a large radiation of phyla.</title>
        <authorList>
            <person name="Brown C.T."/>
            <person name="Hug L.A."/>
            <person name="Thomas B.C."/>
            <person name="Sharon I."/>
            <person name="Castelle C.J."/>
            <person name="Singh A."/>
            <person name="Wilkins M.J."/>
            <person name="Williams K.H."/>
            <person name="Banfield J.F."/>
        </authorList>
    </citation>
    <scope>NUCLEOTIDE SEQUENCE [LARGE SCALE GENOMIC DNA]</scope>
</reference>
<dbReference type="InterPro" id="IPR044698">
    <property type="entry name" value="VKOR/LTO1"/>
</dbReference>
<keyword evidence="8" id="KW-1015">Disulfide bond</keyword>
<evidence type="ECO:0000256" key="9">
    <source>
        <dbReference type="ARBA" id="ARBA00023284"/>
    </source>
</evidence>
<dbReference type="PANTHER" id="PTHR34573">
    <property type="entry name" value="VKC DOMAIN-CONTAINING PROTEIN"/>
    <property type="match status" value="1"/>
</dbReference>
<dbReference type="Proteomes" id="UP000034595">
    <property type="component" value="Unassembled WGS sequence"/>
</dbReference>
<name>A0A0G1KD47_9BACT</name>
<dbReference type="EMBL" id="LCJQ01000009">
    <property type="protein sequence ID" value="KKT81505.1"/>
    <property type="molecule type" value="Genomic_DNA"/>
</dbReference>
<accession>A0A0G1KD47</accession>
<dbReference type="GO" id="GO:0048038">
    <property type="term" value="F:quinone binding"/>
    <property type="evidence" value="ECO:0007669"/>
    <property type="project" value="UniProtKB-KW"/>
</dbReference>
<feature type="transmembrane region" description="Helical" evidence="10">
    <location>
        <begin position="91"/>
        <end position="111"/>
    </location>
</feature>
<evidence type="ECO:0000256" key="10">
    <source>
        <dbReference type="SAM" id="Phobius"/>
    </source>
</evidence>
<evidence type="ECO:0000256" key="6">
    <source>
        <dbReference type="ARBA" id="ARBA00023002"/>
    </source>
</evidence>
<evidence type="ECO:0000259" key="11">
    <source>
        <dbReference type="SMART" id="SM00756"/>
    </source>
</evidence>
<keyword evidence="7 10" id="KW-0472">Membrane</keyword>
<evidence type="ECO:0000256" key="2">
    <source>
        <dbReference type="ARBA" id="ARBA00006214"/>
    </source>
</evidence>
<proteinExistence type="inferred from homology"/>
<dbReference type="PANTHER" id="PTHR34573:SF1">
    <property type="entry name" value="VITAMIN K EPOXIDE REDUCTASE DOMAIN-CONTAINING PROTEIN"/>
    <property type="match status" value="1"/>
</dbReference>
<protein>
    <submittedName>
        <fullName evidence="12">Vitamin K epoxide reductase</fullName>
    </submittedName>
</protein>
<comment type="caution">
    <text evidence="12">The sequence shown here is derived from an EMBL/GenBank/DDBJ whole genome shotgun (WGS) entry which is preliminary data.</text>
</comment>
<keyword evidence="6" id="KW-0560">Oxidoreductase</keyword>
<evidence type="ECO:0000313" key="12">
    <source>
        <dbReference type="EMBL" id="KKT81505.1"/>
    </source>
</evidence>
<dbReference type="SMART" id="SM00756">
    <property type="entry name" value="VKc"/>
    <property type="match status" value="1"/>
</dbReference>
<organism evidence="12 13">
    <name type="scientific">Candidatus Azambacteria bacterium GW2011_GWA1_44_9</name>
    <dbReference type="NCBI Taxonomy" id="1618610"/>
    <lineage>
        <taxon>Bacteria</taxon>
        <taxon>Candidatus Azamiibacteriota</taxon>
    </lineage>
</organism>
<dbReference type="Gene3D" id="1.20.1440.130">
    <property type="entry name" value="VKOR domain"/>
    <property type="match status" value="1"/>
</dbReference>
<feature type="transmembrane region" description="Helical" evidence="10">
    <location>
        <begin position="117"/>
        <end position="145"/>
    </location>
</feature>
<feature type="transmembrane region" description="Helical" evidence="10">
    <location>
        <begin position="60"/>
        <end position="84"/>
    </location>
</feature>
<comment type="similarity">
    <text evidence="2">Belongs to the VKOR family.</text>
</comment>
<evidence type="ECO:0000256" key="4">
    <source>
        <dbReference type="ARBA" id="ARBA00022719"/>
    </source>
</evidence>
<sequence length="148" mass="16383">MNTLISKITPTLLIILILVFSLMGFSDALFLFIKKIAGGPIPCFIGTGCDTVASSPYSNIFGIPVALYGVAFYLLIGVCTRFYLDTKKMFFARLLLPLTTLGFLMSLYFIYVQKFLIGAFCVYCIISAIISTILFVLGIVSRYVIRTP</sequence>
<keyword evidence="5 10" id="KW-1133">Transmembrane helix</keyword>
<dbReference type="InterPro" id="IPR038354">
    <property type="entry name" value="VKOR_sf"/>
</dbReference>
<dbReference type="GO" id="GO:0016020">
    <property type="term" value="C:membrane"/>
    <property type="evidence" value="ECO:0007669"/>
    <property type="project" value="UniProtKB-SubCell"/>
</dbReference>
<evidence type="ECO:0000256" key="7">
    <source>
        <dbReference type="ARBA" id="ARBA00023136"/>
    </source>
</evidence>
<keyword evidence="4" id="KW-0874">Quinone</keyword>
<feature type="domain" description="Vitamin K epoxide reductase" evidence="11">
    <location>
        <begin position="10"/>
        <end position="142"/>
    </location>
</feature>
<dbReference type="AlphaFoldDB" id="A0A0G1KD47"/>
<comment type="subcellular location">
    <subcellularLocation>
        <location evidence="1">Membrane</location>
        <topology evidence="1">Multi-pass membrane protein</topology>
    </subcellularLocation>
</comment>
<gene>
    <name evidence="12" type="ORF">UW78_C0009G0026</name>
</gene>
<dbReference type="InterPro" id="IPR012932">
    <property type="entry name" value="VKOR"/>
</dbReference>
<keyword evidence="3 10" id="KW-0812">Transmembrane</keyword>
<evidence type="ECO:0000313" key="13">
    <source>
        <dbReference type="Proteomes" id="UP000034595"/>
    </source>
</evidence>
<dbReference type="Pfam" id="PF07884">
    <property type="entry name" value="VKOR"/>
    <property type="match status" value="1"/>
</dbReference>